<name>G1DAT1_9CAUD</name>
<dbReference type="KEGG" id="vg:40066420"/>
<accession>G1DAT1</accession>
<dbReference type="Pfam" id="PF01555">
    <property type="entry name" value="N6_N4_Mtase"/>
    <property type="match status" value="2"/>
</dbReference>
<dbReference type="Gene3D" id="3.40.50.150">
    <property type="entry name" value="Vaccinia Virus protein VP39"/>
    <property type="match status" value="2"/>
</dbReference>
<evidence type="ECO:0000256" key="2">
    <source>
        <dbReference type="ARBA" id="ARBA00022603"/>
    </source>
</evidence>
<dbReference type="GeneID" id="40066420"/>
<keyword evidence="2 7" id="KW-0489">Methyltransferase</keyword>
<dbReference type="InterPro" id="IPR029063">
    <property type="entry name" value="SAM-dependent_MTases_sf"/>
</dbReference>
<dbReference type="InterPro" id="IPR002052">
    <property type="entry name" value="DNA_methylase_N6_adenine_CS"/>
</dbReference>
<dbReference type="PRINTS" id="PR00506">
    <property type="entry name" value="D21N6MTFRASE"/>
</dbReference>
<keyword evidence="3" id="KW-0808">Transferase</keyword>
<keyword evidence="4" id="KW-0949">S-adenosyl-L-methionine</keyword>
<feature type="compositionally biased region" description="Polar residues" evidence="5">
    <location>
        <begin position="378"/>
        <end position="395"/>
    </location>
</feature>
<dbReference type="GO" id="GO:0008170">
    <property type="term" value="F:N-methyltransferase activity"/>
    <property type="evidence" value="ECO:0007669"/>
    <property type="project" value="InterPro"/>
</dbReference>
<reference evidence="7 8" key="1">
    <citation type="journal article" date="2012" name="J. Virol.">
        <title>Complete Genome Sequences of 138 Mycobacteriophages.</title>
        <authorList>
            <consortium name="the Science Education Alliance Phage Hunters Advancing Genomics and Evolutionary Science Program"/>
            <consortium name="the KwaZulu-Natal Research Institute for Tuberculosis and HIV Mycobacterial Genetics Course Students"/>
            <consortium name="the Phage Hunters Integrating Research and Education Program"/>
            <person name="Hatfull G.F."/>
        </authorList>
    </citation>
    <scope>NUCLEOTIDE SEQUENCE [LARGE SCALE GENOMIC DNA]</scope>
</reference>
<evidence type="ECO:0000256" key="4">
    <source>
        <dbReference type="ARBA" id="ARBA00022691"/>
    </source>
</evidence>
<feature type="region of interest" description="Disordered" evidence="5">
    <location>
        <begin position="126"/>
        <end position="171"/>
    </location>
</feature>
<feature type="domain" description="DNA methylase N-4/N-6" evidence="6">
    <location>
        <begin position="457"/>
        <end position="567"/>
    </location>
</feature>
<dbReference type="Proteomes" id="UP000008428">
    <property type="component" value="Segment"/>
</dbReference>
<proteinExistence type="inferred from homology"/>
<dbReference type="GO" id="GO:0032259">
    <property type="term" value="P:methylation"/>
    <property type="evidence" value="ECO:0007669"/>
    <property type="project" value="UniProtKB-KW"/>
</dbReference>
<evidence type="ECO:0000256" key="1">
    <source>
        <dbReference type="ARBA" id="ARBA00006594"/>
    </source>
</evidence>
<dbReference type="REBASE" id="38296">
    <property type="entry name" value="M.MphOORFAP"/>
</dbReference>
<evidence type="ECO:0000259" key="6">
    <source>
        <dbReference type="Pfam" id="PF01555"/>
    </source>
</evidence>
<evidence type="ECO:0000313" key="8">
    <source>
        <dbReference type="Proteomes" id="UP000008428"/>
    </source>
</evidence>
<feature type="compositionally biased region" description="Basic and acidic residues" evidence="5">
    <location>
        <begin position="126"/>
        <end position="140"/>
    </location>
</feature>
<evidence type="ECO:0000313" key="7">
    <source>
        <dbReference type="EMBL" id="AEJ92198.1"/>
    </source>
</evidence>
<protein>
    <submittedName>
        <fullName evidence="7">DNA methylase</fullName>
    </submittedName>
</protein>
<feature type="compositionally biased region" description="Basic and acidic residues" evidence="5">
    <location>
        <begin position="293"/>
        <end position="302"/>
    </location>
</feature>
<comment type="similarity">
    <text evidence="1">Belongs to the N(4)/N(6)-methyltransferase family.</text>
</comment>
<dbReference type="InterPro" id="IPR002295">
    <property type="entry name" value="N4/N6-MTase_EcoPI_Mod-like"/>
</dbReference>
<sequence length="575" mass="60727">MNKVDIRPGDCRDVLASFPDASVDAILTDPPYELGFMGKKWDNSGIAFDVEMWEQCLRVLKPGGHLLAFGGSRTWHRLTVAIEDAGFEIRDSIAWLYGSGFPKSASIYKQTIKTLEERYGSARCDCLDPRDGQPDRDGIGRESWPAARTSREPGEVSANKAGAANVSVEQGGDLSGVRELWQSDTQEAEGSTAVEEPVLLAGVRERGAEEARHGHASVRGRLEDNSSQDSEQGRGLSVLREDTGGKRQSVACASPDPVQVRGDQPAGESGGPVRLVPSSDRGADQRGIGVDPGRSEPRRVISDSESGWPKADAKVCSWCGLPDTDWLASLEPLGTALKPAFEPIVVARKPLVGTVAANVLEHGTGALNIDACRIGDGSESQGPRDSSEPSATRRYTGSGAVNIAATPGPRGGSPSGRWPTNVVLDDTQAAELDAQSGITTSSGGKGEKSGKLAANVYGDYAGTTKGANAGGLGDTGGASRFFPVFKYQAKAPTKERPGYVNEDGNKVAHSTVKPLTLMRWLARLVCPPGGVILDPFAGSGTTVEACLLEGFDCIAIESEADYIPLIEQRIERVGA</sequence>
<organism evidence="7 8">
    <name type="scientific">Mycobacterium phage Optimus</name>
    <dbReference type="NCBI Taxonomy" id="2922218"/>
    <lineage>
        <taxon>Viruses</taxon>
        <taxon>Duplodnaviria</taxon>
        <taxon>Heunggongvirae</taxon>
        <taxon>Uroviricota</taxon>
        <taxon>Caudoviricetes</taxon>
        <taxon>Omegavirus</taxon>
        <taxon>Omegavirus optimus</taxon>
    </lineage>
</organism>
<dbReference type="InterPro" id="IPR002941">
    <property type="entry name" value="DNA_methylase_N4/N6"/>
</dbReference>
<gene>
    <name evidence="7" type="primary">142</name>
    <name evidence="7" type="ORF">OPTIMUS_142</name>
</gene>
<dbReference type="EMBL" id="JF957059">
    <property type="protein sequence ID" value="AEJ92198.1"/>
    <property type="molecule type" value="Genomic_DNA"/>
</dbReference>
<evidence type="ECO:0000256" key="3">
    <source>
        <dbReference type="ARBA" id="ARBA00022679"/>
    </source>
</evidence>
<keyword evidence="8" id="KW-1185">Reference proteome</keyword>
<feature type="region of interest" description="Disordered" evidence="5">
    <location>
        <begin position="374"/>
        <end position="421"/>
    </location>
</feature>
<feature type="region of interest" description="Disordered" evidence="5">
    <location>
        <begin position="206"/>
        <end position="310"/>
    </location>
</feature>
<dbReference type="PROSITE" id="PS00092">
    <property type="entry name" value="N6_MTASE"/>
    <property type="match status" value="1"/>
</dbReference>
<dbReference type="SUPFAM" id="SSF53335">
    <property type="entry name" value="S-adenosyl-L-methionine-dependent methyltransferases"/>
    <property type="match status" value="1"/>
</dbReference>
<dbReference type="RefSeq" id="YP_009590998.1">
    <property type="nucleotide sequence ID" value="NC_041844.1"/>
</dbReference>
<dbReference type="CDD" id="cd02440">
    <property type="entry name" value="AdoMet_MTases"/>
    <property type="match status" value="1"/>
</dbReference>
<feature type="domain" description="DNA methylase N-4/N-6" evidence="6">
    <location>
        <begin position="23"/>
        <end position="106"/>
    </location>
</feature>
<evidence type="ECO:0000256" key="5">
    <source>
        <dbReference type="SAM" id="MobiDB-lite"/>
    </source>
</evidence>
<dbReference type="GO" id="GO:0003677">
    <property type="term" value="F:DNA binding"/>
    <property type="evidence" value="ECO:0007669"/>
    <property type="project" value="InterPro"/>
</dbReference>